<dbReference type="Proteomes" id="UP000031523">
    <property type="component" value="Chromosome"/>
</dbReference>
<protein>
    <submittedName>
        <fullName evidence="2">Uncharacterized protein</fullName>
    </submittedName>
</protein>
<reference evidence="2 3" key="1">
    <citation type="submission" date="2015-01" db="EMBL/GenBank/DDBJ databases">
        <title>Enhanced salinomycin production by adjusting the supply of polyketide extender units in Streptomyce albus DSM 41398.</title>
        <authorList>
            <person name="Lu C."/>
        </authorList>
    </citation>
    <scope>NUCLEOTIDE SEQUENCE [LARGE SCALE GENOMIC DNA]</scope>
    <source>
        <strain evidence="3">ATCC 21838 / DSM 41398 / FERM P-419 / JCM 4703 / NBRC 107858</strain>
    </source>
</reference>
<gene>
    <name evidence="2" type="ORF">SLNWT_5603</name>
</gene>
<name>A0A0B5EW11_STRA4</name>
<organism evidence="2 3">
    <name type="scientific">Streptomyces albus (strain ATCC 21838 / DSM 41398 / FERM P-419 / JCM 4703 / NBRC 107858)</name>
    <dbReference type="NCBI Taxonomy" id="1081613"/>
    <lineage>
        <taxon>Bacteria</taxon>
        <taxon>Bacillati</taxon>
        <taxon>Actinomycetota</taxon>
        <taxon>Actinomycetes</taxon>
        <taxon>Kitasatosporales</taxon>
        <taxon>Streptomycetaceae</taxon>
        <taxon>Streptomyces</taxon>
    </lineage>
</organism>
<evidence type="ECO:0000313" key="3">
    <source>
        <dbReference type="Proteomes" id="UP000031523"/>
    </source>
</evidence>
<keyword evidence="3" id="KW-1185">Reference proteome</keyword>
<feature type="region of interest" description="Disordered" evidence="1">
    <location>
        <begin position="23"/>
        <end position="55"/>
    </location>
</feature>
<evidence type="ECO:0000256" key="1">
    <source>
        <dbReference type="SAM" id="MobiDB-lite"/>
    </source>
</evidence>
<dbReference type="KEGG" id="sals:SLNWT_5603"/>
<dbReference type="EMBL" id="CP010519">
    <property type="protein sequence ID" value="AJE85979.1"/>
    <property type="molecule type" value="Genomic_DNA"/>
</dbReference>
<evidence type="ECO:0000313" key="2">
    <source>
        <dbReference type="EMBL" id="AJE85979.1"/>
    </source>
</evidence>
<proteinExistence type="predicted"/>
<sequence>MTAIAGDSCHSAPTPRGVLLPVRTGSGLWPPQASDGATMGGICGLPRRGEGMHGR</sequence>
<dbReference type="AlphaFoldDB" id="A0A0B5EW11"/>
<accession>A0A0B5EW11</accession>